<protein>
    <submittedName>
        <fullName evidence="1">Uncharacterized protein</fullName>
    </submittedName>
</protein>
<name>A0A7H8TGX0_STRCX</name>
<dbReference type="RefSeq" id="WP_176577774.1">
    <property type="nucleotide sequence ID" value="NZ_CBDRGH010000008.1"/>
</dbReference>
<proteinExistence type="predicted"/>
<dbReference type="EMBL" id="CP056041">
    <property type="protein sequence ID" value="QKZ22763.1"/>
    <property type="molecule type" value="Genomic_DNA"/>
</dbReference>
<accession>A0A7H8TGX0</accession>
<dbReference type="Pfam" id="PF19691">
    <property type="entry name" value="DUF6192"/>
    <property type="match status" value="1"/>
</dbReference>
<reference evidence="1 2" key="1">
    <citation type="submission" date="2020-06" db="EMBL/GenBank/DDBJ databases">
        <title>Genome mining for natural products.</title>
        <authorList>
            <person name="Zhang B."/>
            <person name="Shi J."/>
            <person name="Ge H."/>
        </authorList>
    </citation>
    <scope>NUCLEOTIDE SEQUENCE [LARGE SCALE GENOMIC DNA]</scope>
    <source>
        <strain evidence="1 2">NA02069</strain>
    </source>
</reference>
<sequence>MGLIHDRAADAAVVAVVTTDYPRRPAVASKATADDTARQAIDEAPHDRFRQNARFVHE</sequence>
<gene>
    <name evidence="1" type="ORF">HUT05_38675</name>
</gene>
<keyword evidence="2" id="KW-1185">Reference proteome</keyword>
<evidence type="ECO:0000313" key="2">
    <source>
        <dbReference type="Proteomes" id="UP000509418"/>
    </source>
</evidence>
<evidence type="ECO:0000313" key="1">
    <source>
        <dbReference type="EMBL" id="QKZ22763.1"/>
    </source>
</evidence>
<dbReference type="AlphaFoldDB" id="A0A7H8TGX0"/>
<dbReference type="InterPro" id="IPR045683">
    <property type="entry name" value="DUF6192"/>
</dbReference>
<organism evidence="1 2">
    <name type="scientific">Streptomyces chartreusis</name>
    <dbReference type="NCBI Taxonomy" id="1969"/>
    <lineage>
        <taxon>Bacteria</taxon>
        <taxon>Bacillati</taxon>
        <taxon>Actinomycetota</taxon>
        <taxon>Actinomycetes</taxon>
        <taxon>Kitasatosporales</taxon>
        <taxon>Streptomycetaceae</taxon>
        <taxon>Streptomyces</taxon>
    </lineage>
</organism>
<dbReference type="Proteomes" id="UP000509418">
    <property type="component" value="Chromosome"/>
</dbReference>